<reference evidence="2 3" key="1">
    <citation type="journal article" date="2018" name="Front. Plant Sci.">
        <title>Red Clover (Trifolium pratense) and Zigzag Clover (T. medium) - A Picture of Genomic Similarities and Differences.</title>
        <authorList>
            <person name="Dluhosova J."/>
            <person name="Istvanek J."/>
            <person name="Nedelnik J."/>
            <person name="Repkova J."/>
        </authorList>
    </citation>
    <scope>NUCLEOTIDE SEQUENCE [LARGE SCALE GENOMIC DNA]</scope>
    <source>
        <strain evidence="3">cv. 10/8</strain>
        <tissue evidence="2">Leaf</tissue>
    </source>
</reference>
<dbReference type="AlphaFoldDB" id="A0A392QCG8"/>
<accession>A0A392QCG8</accession>
<evidence type="ECO:0000313" key="2">
    <source>
        <dbReference type="EMBL" id="MCI21226.1"/>
    </source>
</evidence>
<proteinExistence type="predicted"/>
<keyword evidence="3" id="KW-1185">Reference proteome</keyword>
<organism evidence="2 3">
    <name type="scientific">Trifolium medium</name>
    <dbReference type="NCBI Taxonomy" id="97028"/>
    <lineage>
        <taxon>Eukaryota</taxon>
        <taxon>Viridiplantae</taxon>
        <taxon>Streptophyta</taxon>
        <taxon>Embryophyta</taxon>
        <taxon>Tracheophyta</taxon>
        <taxon>Spermatophyta</taxon>
        <taxon>Magnoliopsida</taxon>
        <taxon>eudicotyledons</taxon>
        <taxon>Gunneridae</taxon>
        <taxon>Pentapetalae</taxon>
        <taxon>rosids</taxon>
        <taxon>fabids</taxon>
        <taxon>Fabales</taxon>
        <taxon>Fabaceae</taxon>
        <taxon>Papilionoideae</taxon>
        <taxon>50 kb inversion clade</taxon>
        <taxon>NPAAA clade</taxon>
        <taxon>Hologalegina</taxon>
        <taxon>IRL clade</taxon>
        <taxon>Trifolieae</taxon>
        <taxon>Trifolium</taxon>
    </lineage>
</organism>
<dbReference type="EMBL" id="LXQA010123878">
    <property type="protein sequence ID" value="MCI21226.1"/>
    <property type="molecule type" value="Genomic_DNA"/>
</dbReference>
<feature type="compositionally biased region" description="Basic and acidic residues" evidence="1">
    <location>
        <begin position="7"/>
        <end position="16"/>
    </location>
</feature>
<protein>
    <submittedName>
        <fullName evidence="2">Uncharacterized protein</fullName>
    </submittedName>
</protein>
<evidence type="ECO:0000256" key="1">
    <source>
        <dbReference type="SAM" id="MobiDB-lite"/>
    </source>
</evidence>
<sequence>MTPKKSTASDKKRKTDAITSQSSVYDATKFIRPEQAQRPNGEEEVSFVSMVRNAINEYLGHPSDLPSDELCDFSRRLARRNWNVQAITETLLREGCTLEYNASGNIPLRALQNDMTVFSQLLFLL</sequence>
<feature type="non-terminal residue" evidence="2">
    <location>
        <position position="125"/>
    </location>
</feature>
<evidence type="ECO:0000313" key="3">
    <source>
        <dbReference type="Proteomes" id="UP000265520"/>
    </source>
</evidence>
<dbReference type="Proteomes" id="UP000265520">
    <property type="component" value="Unassembled WGS sequence"/>
</dbReference>
<feature type="region of interest" description="Disordered" evidence="1">
    <location>
        <begin position="1"/>
        <end position="20"/>
    </location>
</feature>
<comment type="caution">
    <text evidence="2">The sequence shown here is derived from an EMBL/GenBank/DDBJ whole genome shotgun (WGS) entry which is preliminary data.</text>
</comment>
<name>A0A392QCG8_9FABA</name>